<feature type="region of interest" description="Disordered" evidence="1">
    <location>
        <begin position="189"/>
        <end position="212"/>
    </location>
</feature>
<feature type="compositionally biased region" description="Low complexity" evidence="1">
    <location>
        <begin position="103"/>
        <end position="120"/>
    </location>
</feature>
<accession>A0A0M3ITR0</accession>
<keyword evidence="3" id="KW-1185">Reference proteome</keyword>
<dbReference type="Pfam" id="PF00024">
    <property type="entry name" value="PAN_1"/>
    <property type="match status" value="1"/>
</dbReference>
<feature type="compositionally biased region" description="Low complexity" evidence="1">
    <location>
        <begin position="195"/>
        <end position="207"/>
    </location>
</feature>
<evidence type="ECO:0000313" key="4">
    <source>
        <dbReference type="WBParaSite" id="ALUE_0002213801-mRNA-1"/>
    </source>
</evidence>
<dbReference type="AlphaFoldDB" id="A0A0M3ITR0"/>
<feature type="compositionally biased region" description="Low complexity" evidence="1">
    <location>
        <begin position="369"/>
        <end position="402"/>
    </location>
</feature>
<proteinExistence type="predicted"/>
<evidence type="ECO:0000313" key="3">
    <source>
        <dbReference type="Proteomes" id="UP000036681"/>
    </source>
</evidence>
<feature type="compositionally biased region" description="Basic and acidic residues" evidence="1">
    <location>
        <begin position="290"/>
        <end position="308"/>
    </location>
</feature>
<sequence length="606" mass="66975">MYTNLSREECRECLLNKDDHFGKYDLVYDLTAEYHFINCSEPLFSTRSMNECRKQFHQTINEQTATKVFSHSFAATLPIFSTSALSGRNRIGVSDFRKTNKATTTTSSSSSTTLEPSLSSRESEATDIRWLMKTSYERVIAFESTPKRIFHSVTTATTQPMTSAELNIFTTPMDASFTNSEAQWEVLTTNKDDSNTTSSTSKSSKGSSDSREFLTASARSVTTATLSTIYTRPNEAVTGTLKKTRLEGIEANRSTEIVEVEFTPSRETLLSQQTFPQMRNSVGPIQSQKADVKGLRNESTKPTSERTTTELASESRAIDSAESTPESGEIDSVETTLANRVTDPTETTSESRATEPTESIPESEETDSAESTTEGGATDSTESTPERSTSATAESASENRTTWLKQSVAEGELLEATTETSAESSTTSVNAMAIELQQIGNRFTPKTPENEEDDKKNERATSTPSIKSNKNNNVIIDESEISESMTSSTSTQSCFEVSAYIAFEHHLQVLDGFLMKSTAGGLENDVSLEECKCFCATSRISSRYSFQCASATYYHNERDCVLNLDSRIQRINLLRENFQTAFNVTYIGLLCSPGRLNLLDFENSKK</sequence>
<organism evidence="3 4">
    <name type="scientific">Ascaris lumbricoides</name>
    <name type="common">Giant roundworm</name>
    <dbReference type="NCBI Taxonomy" id="6252"/>
    <lineage>
        <taxon>Eukaryota</taxon>
        <taxon>Metazoa</taxon>
        <taxon>Ecdysozoa</taxon>
        <taxon>Nematoda</taxon>
        <taxon>Chromadorea</taxon>
        <taxon>Rhabditida</taxon>
        <taxon>Spirurina</taxon>
        <taxon>Ascaridomorpha</taxon>
        <taxon>Ascaridoidea</taxon>
        <taxon>Ascarididae</taxon>
        <taxon>Ascaris</taxon>
    </lineage>
</organism>
<dbReference type="Proteomes" id="UP000036681">
    <property type="component" value="Unplaced"/>
</dbReference>
<feature type="region of interest" description="Disordered" evidence="1">
    <location>
        <begin position="277"/>
        <end position="403"/>
    </location>
</feature>
<feature type="compositionally biased region" description="Polar residues" evidence="1">
    <location>
        <begin position="277"/>
        <end position="289"/>
    </location>
</feature>
<evidence type="ECO:0000259" key="2">
    <source>
        <dbReference type="SMART" id="SM00473"/>
    </source>
</evidence>
<protein>
    <submittedName>
        <fullName evidence="4">Apple domain-containing protein</fullName>
    </submittedName>
</protein>
<feature type="region of interest" description="Disordered" evidence="1">
    <location>
        <begin position="96"/>
        <end position="120"/>
    </location>
</feature>
<feature type="compositionally biased region" description="Low complexity" evidence="1">
    <location>
        <begin position="465"/>
        <end position="474"/>
    </location>
</feature>
<evidence type="ECO:0000256" key="1">
    <source>
        <dbReference type="SAM" id="MobiDB-lite"/>
    </source>
</evidence>
<feature type="domain" description="Apple" evidence="2">
    <location>
        <begin position="502"/>
        <end position="590"/>
    </location>
</feature>
<dbReference type="SUPFAM" id="SSF57414">
    <property type="entry name" value="Hairpin loop containing domain-like"/>
    <property type="match status" value="1"/>
</dbReference>
<dbReference type="PANTHER" id="PTHR35193:SF5">
    <property type="entry name" value="FLOCCULATION PROTEIN FLO11"/>
    <property type="match status" value="1"/>
</dbReference>
<dbReference type="WBParaSite" id="ALUE_0002213801-mRNA-1">
    <property type="protein sequence ID" value="ALUE_0002213801-mRNA-1"/>
    <property type="gene ID" value="ALUE_0002213801"/>
</dbReference>
<dbReference type="SMART" id="SM00473">
    <property type="entry name" value="PAN_AP"/>
    <property type="match status" value="1"/>
</dbReference>
<dbReference type="Gene3D" id="3.50.4.10">
    <property type="entry name" value="Hepatocyte Growth Factor"/>
    <property type="match status" value="1"/>
</dbReference>
<dbReference type="InterPro" id="IPR003609">
    <property type="entry name" value="Pan_app"/>
</dbReference>
<name>A0A0M3ITR0_ASCLU</name>
<feature type="region of interest" description="Disordered" evidence="1">
    <location>
        <begin position="439"/>
        <end position="474"/>
    </location>
</feature>
<reference evidence="4" key="1">
    <citation type="submission" date="2017-02" db="UniProtKB">
        <authorList>
            <consortium name="WormBaseParasite"/>
        </authorList>
    </citation>
    <scope>IDENTIFICATION</scope>
</reference>
<feature type="compositionally biased region" description="Polar residues" evidence="1">
    <location>
        <begin position="333"/>
        <end position="351"/>
    </location>
</feature>
<dbReference type="PANTHER" id="PTHR35193">
    <property type="entry name" value="MUCIN 13A, CELL SURFACE-ASSOCIATED-RELATED"/>
    <property type="match status" value="1"/>
</dbReference>
<dbReference type="CDD" id="cd01099">
    <property type="entry name" value="PAN_AP_HGF"/>
    <property type="match status" value="1"/>
</dbReference>